<evidence type="ECO:0000256" key="1">
    <source>
        <dbReference type="SAM" id="Phobius"/>
    </source>
</evidence>
<dbReference type="EMBL" id="JACXSI010000012">
    <property type="protein sequence ID" value="MBD3107994.1"/>
    <property type="molecule type" value="Genomic_DNA"/>
</dbReference>
<protein>
    <submittedName>
        <fullName evidence="2">Uncharacterized protein</fullName>
    </submittedName>
</protein>
<dbReference type="AlphaFoldDB" id="A0A927HAJ5"/>
<keyword evidence="1" id="KW-0472">Membrane</keyword>
<comment type="caution">
    <text evidence="2">The sequence shown here is derived from an EMBL/GenBank/DDBJ whole genome shotgun (WGS) entry which is preliminary data.</text>
</comment>
<keyword evidence="3" id="KW-1185">Reference proteome</keyword>
<feature type="transmembrane region" description="Helical" evidence="1">
    <location>
        <begin position="214"/>
        <end position="235"/>
    </location>
</feature>
<keyword evidence="1" id="KW-0812">Transmembrane</keyword>
<feature type="transmembrane region" description="Helical" evidence="1">
    <location>
        <begin position="105"/>
        <end position="131"/>
    </location>
</feature>
<feature type="transmembrane region" description="Helical" evidence="1">
    <location>
        <begin position="151"/>
        <end position="172"/>
    </location>
</feature>
<evidence type="ECO:0000313" key="3">
    <source>
        <dbReference type="Proteomes" id="UP000602076"/>
    </source>
</evidence>
<keyword evidence="1" id="KW-1133">Transmembrane helix</keyword>
<evidence type="ECO:0000313" key="2">
    <source>
        <dbReference type="EMBL" id="MBD3107994.1"/>
    </source>
</evidence>
<name>A0A927HAJ5_9BACI</name>
<accession>A0A927HAJ5</accession>
<sequence length="243" mass="27076">MMSFVQTTKSEIVKKQYLYKLKAYKGSYSSLMAVQIIGLLFSTTVSGSMGGSSSGDFSYEFDIYSTNMVFAFTLLWAFVTGMTITSKNYRYDDFSFVANRQTSNLSNMLFLLSISAVAGATAILIGFAYRLLFPLVISAEILSAPYTVTNLAVGIMATVLYCLLLSALGYLVGTISQLNKAFKFILPILLIGMLFANSEMISSMLQFYLMETSFLNFMFKVIIPTFIFFLLASVISNRMEVRK</sequence>
<gene>
    <name evidence="2" type="ORF">IEO70_06410</name>
</gene>
<feature type="transmembrane region" description="Helical" evidence="1">
    <location>
        <begin position="21"/>
        <end position="43"/>
    </location>
</feature>
<feature type="transmembrane region" description="Helical" evidence="1">
    <location>
        <begin position="184"/>
        <end position="208"/>
    </location>
</feature>
<proteinExistence type="predicted"/>
<feature type="transmembrane region" description="Helical" evidence="1">
    <location>
        <begin position="63"/>
        <end position="84"/>
    </location>
</feature>
<dbReference type="RefSeq" id="WP_190997534.1">
    <property type="nucleotide sequence ID" value="NZ_JACXSI010000012.1"/>
</dbReference>
<reference evidence="2" key="1">
    <citation type="submission" date="2020-09" db="EMBL/GenBank/DDBJ databases">
        <title>Bacillus faecalis sp. nov., a moderately halophilic bacterium isolated from cow faeces.</title>
        <authorList>
            <person name="Jiang L."/>
            <person name="Lee J."/>
        </authorList>
    </citation>
    <scope>NUCLEOTIDE SEQUENCE</scope>
    <source>
        <strain evidence="2">AGMB 02131</strain>
    </source>
</reference>
<organism evidence="2 3">
    <name type="scientific">Peribacillus faecalis</name>
    <dbReference type="NCBI Taxonomy" id="2772559"/>
    <lineage>
        <taxon>Bacteria</taxon>
        <taxon>Bacillati</taxon>
        <taxon>Bacillota</taxon>
        <taxon>Bacilli</taxon>
        <taxon>Bacillales</taxon>
        <taxon>Bacillaceae</taxon>
        <taxon>Peribacillus</taxon>
    </lineage>
</organism>
<dbReference type="Proteomes" id="UP000602076">
    <property type="component" value="Unassembled WGS sequence"/>
</dbReference>